<evidence type="ECO:0000313" key="1">
    <source>
        <dbReference type="EMBL" id="AYG04591.1"/>
    </source>
</evidence>
<dbReference type="KEGG" id="gry:D7I44_14380"/>
<dbReference type="Proteomes" id="UP000275069">
    <property type="component" value="Chromosome"/>
</dbReference>
<proteinExistence type="predicted"/>
<dbReference type="RefSeq" id="WP_120790121.1">
    <property type="nucleotide sequence ID" value="NZ_CP032624.1"/>
</dbReference>
<organism evidence="1 2">
    <name type="scientific">Gryllotalpicola protaetiae</name>
    <dbReference type="NCBI Taxonomy" id="2419771"/>
    <lineage>
        <taxon>Bacteria</taxon>
        <taxon>Bacillati</taxon>
        <taxon>Actinomycetota</taxon>
        <taxon>Actinomycetes</taxon>
        <taxon>Micrococcales</taxon>
        <taxon>Microbacteriaceae</taxon>
        <taxon>Gryllotalpicola</taxon>
    </lineage>
</organism>
<dbReference type="OrthoDB" id="3781658at2"/>
<protein>
    <submittedName>
        <fullName evidence="1">Uncharacterized protein</fullName>
    </submittedName>
</protein>
<dbReference type="AlphaFoldDB" id="A0A387C253"/>
<name>A0A387C253_9MICO</name>
<keyword evidence="2" id="KW-1185">Reference proteome</keyword>
<evidence type="ECO:0000313" key="2">
    <source>
        <dbReference type="Proteomes" id="UP000275069"/>
    </source>
</evidence>
<reference evidence="1 2" key="1">
    <citation type="submission" date="2018-09" db="EMBL/GenBank/DDBJ databases">
        <title>Genome sequencing of strain 2DFW10M-5.</title>
        <authorList>
            <person name="Heo J."/>
            <person name="Kim S.-J."/>
            <person name="Kwon S.-W."/>
        </authorList>
    </citation>
    <scope>NUCLEOTIDE SEQUENCE [LARGE SCALE GENOMIC DNA]</scope>
    <source>
        <strain evidence="1 2">2DFW10M-5</strain>
    </source>
</reference>
<accession>A0A387C253</accession>
<sequence>MPTFDNPVEDAMEASAALRGLAHATRTFDNPAETYPVLGELLAGVRSLRQVLDQLAAAHIKARSRAHTDAGSQPAGATAALAAADELHQAGTLLDTVHDRVDAAMSQSGQIAWHPAPEPLDTTGATRTTVQAGELRLTVWPDVPLGEHQRYAYRIEHPATGQSVEGRDLFTGTGAPVSPERALRELAVFLSAAGEARQFTIENPGQHTDNDGAFPDWVTDAARQHPDTLIELIDHDPDIADKTSRRWVSVVFLQGDEADPVLDIIERDGTDTAIERLAGYDFGEETTQAALENGYVYDTPPTGALDRTAIGDVYTLTYSPFLGHVSLLRTHDAAPDPALLDIDIPAPAPARRTVERAPVRAGRAEATDWFARRPGASASHGRGLAL</sequence>
<gene>
    <name evidence="1" type="ORF">D7I44_14380</name>
</gene>
<dbReference type="EMBL" id="CP032624">
    <property type="protein sequence ID" value="AYG04591.1"/>
    <property type="molecule type" value="Genomic_DNA"/>
</dbReference>